<dbReference type="Gene3D" id="3.30.300.20">
    <property type="match status" value="1"/>
</dbReference>
<dbReference type="InterPro" id="IPR020053">
    <property type="entry name" value="Ribosome-bd_factorA_CS"/>
</dbReference>
<comment type="subunit">
    <text evidence="2">Monomer. Binds 30S ribosomal subunits, but not 50S ribosomal subunits or 70S ribosomes.</text>
</comment>
<keyword evidence="2" id="KW-0963">Cytoplasm</keyword>
<dbReference type="OrthoDB" id="307788at2"/>
<protein>
    <recommendedName>
        <fullName evidence="2">Ribosome-binding factor A</fullName>
    </recommendedName>
</protein>
<dbReference type="AlphaFoldDB" id="A0A420WSR7"/>
<feature type="compositionally biased region" description="Basic and acidic residues" evidence="3">
    <location>
        <begin position="130"/>
        <end position="139"/>
    </location>
</feature>
<dbReference type="GO" id="GO:0005829">
    <property type="term" value="C:cytosol"/>
    <property type="evidence" value="ECO:0007669"/>
    <property type="project" value="TreeGrafter"/>
</dbReference>
<proteinExistence type="inferred from homology"/>
<evidence type="ECO:0000256" key="1">
    <source>
        <dbReference type="ARBA" id="ARBA00022517"/>
    </source>
</evidence>
<evidence type="ECO:0000313" key="4">
    <source>
        <dbReference type="EMBL" id="RKQ95803.1"/>
    </source>
</evidence>
<dbReference type="SUPFAM" id="SSF89919">
    <property type="entry name" value="Ribosome-binding factor A, RbfA"/>
    <property type="match status" value="1"/>
</dbReference>
<dbReference type="InterPro" id="IPR000238">
    <property type="entry name" value="RbfA"/>
</dbReference>
<dbReference type="InterPro" id="IPR015946">
    <property type="entry name" value="KH_dom-like_a/b"/>
</dbReference>
<dbReference type="PANTHER" id="PTHR33515">
    <property type="entry name" value="RIBOSOME-BINDING FACTOR A, CHLOROPLASTIC-RELATED"/>
    <property type="match status" value="1"/>
</dbReference>
<dbReference type="GO" id="GO:0030490">
    <property type="term" value="P:maturation of SSU-rRNA"/>
    <property type="evidence" value="ECO:0007669"/>
    <property type="project" value="UniProtKB-UniRule"/>
</dbReference>
<dbReference type="PANTHER" id="PTHR33515:SF1">
    <property type="entry name" value="RIBOSOME-BINDING FACTOR A, CHLOROPLASTIC-RELATED"/>
    <property type="match status" value="1"/>
</dbReference>
<dbReference type="NCBIfam" id="TIGR00082">
    <property type="entry name" value="rbfA"/>
    <property type="match status" value="1"/>
</dbReference>
<dbReference type="Pfam" id="PF02033">
    <property type="entry name" value="RBFA"/>
    <property type="match status" value="1"/>
</dbReference>
<evidence type="ECO:0000313" key="5">
    <source>
        <dbReference type="Proteomes" id="UP000281975"/>
    </source>
</evidence>
<dbReference type="InterPro" id="IPR023799">
    <property type="entry name" value="RbfA_dom_sf"/>
</dbReference>
<feature type="region of interest" description="Disordered" evidence="3">
    <location>
        <begin position="115"/>
        <end position="139"/>
    </location>
</feature>
<evidence type="ECO:0000256" key="3">
    <source>
        <dbReference type="SAM" id="MobiDB-lite"/>
    </source>
</evidence>
<comment type="caution">
    <text evidence="4">The sequence shown here is derived from an EMBL/GenBank/DDBJ whole genome shotgun (WGS) entry which is preliminary data.</text>
</comment>
<reference evidence="4 5" key="1">
    <citation type="submission" date="2018-10" db="EMBL/GenBank/DDBJ databases">
        <title>Genomic Encyclopedia of Type Strains, Phase IV (KMG-IV): sequencing the most valuable type-strain genomes for metagenomic binning, comparative biology and taxonomic classification.</title>
        <authorList>
            <person name="Goeker M."/>
        </authorList>
    </citation>
    <scope>NUCLEOTIDE SEQUENCE [LARGE SCALE GENOMIC DNA]</scope>
    <source>
        <strain evidence="4 5">DSM 23229</strain>
    </source>
</reference>
<keyword evidence="5" id="KW-1185">Reference proteome</keyword>
<comment type="subcellular location">
    <subcellularLocation>
        <location evidence="2">Cytoplasm</location>
    </subcellularLocation>
</comment>
<accession>A0A420WSR7</accession>
<dbReference type="EMBL" id="RBIN01000011">
    <property type="protein sequence ID" value="RKQ95803.1"/>
    <property type="molecule type" value="Genomic_DNA"/>
</dbReference>
<organism evidence="4 5">
    <name type="scientific">Kushneria sinocarnis</name>
    <dbReference type="NCBI Taxonomy" id="595502"/>
    <lineage>
        <taxon>Bacteria</taxon>
        <taxon>Pseudomonadati</taxon>
        <taxon>Pseudomonadota</taxon>
        <taxon>Gammaproteobacteria</taxon>
        <taxon>Oceanospirillales</taxon>
        <taxon>Halomonadaceae</taxon>
        <taxon>Kushneria</taxon>
    </lineage>
</organism>
<dbReference type="GO" id="GO:0043024">
    <property type="term" value="F:ribosomal small subunit binding"/>
    <property type="evidence" value="ECO:0007669"/>
    <property type="project" value="TreeGrafter"/>
</dbReference>
<keyword evidence="1 2" id="KW-0690">Ribosome biogenesis</keyword>
<dbReference type="HAMAP" id="MF_00003">
    <property type="entry name" value="RbfA"/>
    <property type="match status" value="1"/>
</dbReference>
<gene>
    <name evidence="2" type="primary">rbfA</name>
    <name evidence="4" type="ORF">C7446_3184</name>
</gene>
<evidence type="ECO:0000256" key="2">
    <source>
        <dbReference type="HAMAP-Rule" id="MF_00003"/>
    </source>
</evidence>
<comment type="function">
    <text evidence="2">One of several proteins that assist in the late maturation steps of the functional core of the 30S ribosomal subunit. Associates with free 30S ribosomal subunits (but not with 30S subunits that are part of 70S ribosomes or polysomes). Required for efficient processing of 16S rRNA. May interact with the 5'-terminal helix region of 16S rRNA.</text>
</comment>
<name>A0A420WSR7_9GAMM</name>
<sequence length="139" mass="15862">MREFSRTDRVAEQLAHELALLIQREVKDPRLGMVTVGSARVSRDLSYADVYITLMGENSDERVRDNLAVLEGAAGFLRHRLGQQLKLRHVPQLRFHYDDSVERGHALSSLIDEAVADGRRRRDEDEDAADPDRDSHGER</sequence>
<dbReference type="RefSeq" id="WP_121174062.1">
    <property type="nucleotide sequence ID" value="NZ_RBIN01000011.1"/>
</dbReference>
<dbReference type="Proteomes" id="UP000281975">
    <property type="component" value="Unassembled WGS sequence"/>
</dbReference>
<comment type="similarity">
    <text evidence="2">Belongs to the RbfA family.</text>
</comment>
<dbReference type="PROSITE" id="PS01319">
    <property type="entry name" value="RBFA"/>
    <property type="match status" value="1"/>
</dbReference>